<dbReference type="AlphaFoldDB" id="A0A9P1DGF4"/>
<evidence type="ECO:0000256" key="2">
    <source>
        <dbReference type="SAM" id="Phobius"/>
    </source>
</evidence>
<name>A0A9P1DGF4_9DINO</name>
<keyword evidence="2" id="KW-0472">Membrane</keyword>
<feature type="region of interest" description="Disordered" evidence="1">
    <location>
        <begin position="78"/>
        <end position="103"/>
    </location>
</feature>
<reference evidence="3" key="1">
    <citation type="submission" date="2022-10" db="EMBL/GenBank/DDBJ databases">
        <authorList>
            <person name="Chen Y."/>
            <person name="Dougan E. K."/>
            <person name="Chan C."/>
            <person name="Rhodes N."/>
            <person name="Thang M."/>
        </authorList>
    </citation>
    <scope>NUCLEOTIDE SEQUENCE</scope>
</reference>
<evidence type="ECO:0000313" key="3">
    <source>
        <dbReference type="EMBL" id="CAI4009151.1"/>
    </source>
</evidence>
<evidence type="ECO:0000313" key="5">
    <source>
        <dbReference type="Proteomes" id="UP001152797"/>
    </source>
</evidence>
<evidence type="ECO:0000313" key="4">
    <source>
        <dbReference type="EMBL" id="CAL1162526.1"/>
    </source>
</evidence>
<reference evidence="4" key="2">
    <citation type="submission" date="2024-04" db="EMBL/GenBank/DDBJ databases">
        <authorList>
            <person name="Chen Y."/>
            <person name="Shah S."/>
            <person name="Dougan E. K."/>
            <person name="Thang M."/>
            <person name="Chan C."/>
        </authorList>
    </citation>
    <scope>NUCLEOTIDE SEQUENCE [LARGE SCALE GENOMIC DNA]</scope>
</reference>
<comment type="caution">
    <text evidence="3">The sequence shown here is derived from an EMBL/GenBank/DDBJ whole genome shotgun (WGS) entry which is preliminary data.</text>
</comment>
<accession>A0A9P1DGF4</accession>
<keyword evidence="2" id="KW-0812">Transmembrane</keyword>
<dbReference type="Proteomes" id="UP001152797">
    <property type="component" value="Unassembled WGS sequence"/>
</dbReference>
<gene>
    <name evidence="3" type="ORF">C1SCF055_LOCUS34524</name>
</gene>
<sequence length="150" mass="16680">MVPAGGPVEPVLIKFQTLLANALAMLQLVHLTVVKRFHFKFNELALASPYDSSLRSWQLTKLSGQQWPVRLKVVQHPVTPKKTDPPVAPKKTGNAPPIKKDSPRKITAETKAALQAWRDTNYGGYPISSQHGSSITYSTFSFCRRMCFSS</sequence>
<keyword evidence="5" id="KW-1185">Reference proteome</keyword>
<organism evidence="3">
    <name type="scientific">Cladocopium goreaui</name>
    <dbReference type="NCBI Taxonomy" id="2562237"/>
    <lineage>
        <taxon>Eukaryota</taxon>
        <taxon>Sar</taxon>
        <taxon>Alveolata</taxon>
        <taxon>Dinophyceae</taxon>
        <taxon>Suessiales</taxon>
        <taxon>Symbiodiniaceae</taxon>
        <taxon>Cladocopium</taxon>
    </lineage>
</organism>
<evidence type="ECO:0000256" key="1">
    <source>
        <dbReference type="SAM" id="MobiDB-lite"/>
    </source>
</evidence>
<keyword evidence="2" id="KW-1133">Transmembrane helix</keyword>
<protein>
    <submittedName>
        <fullName evidence="3">Uncharacterized protein</fullName>
    </submittedName>
</protein>
<feature type="transmembrane region" description="Helical" evidence="2">
    <location>
        <begin position="12"/>
        <end position="34"/>
    </location>
</feature>
<dbReference type="EMBL" id="CAMXCT010004450">
    <property type="protein sequence ID" value="CAI4009151.1"/>
    <property type="molecule type" value="Genomic_DNA"/>
</dbReference>
<proteinExistence type="predicted"/>
<dbReference type="EMBL" id="CAMXCT020004450">
    <property type="protein sequence ID" value="CAL1162526.1"/>
    <property type="molecule type" value="Genomic_DNA"/>
</dbReference>
<dbReference type="EMBL" id="CAMXCT030004450">
    <property type="protein sequence ID" value="CAL4796463.1"/>
    <property type="molecule type" value="Genomic_DNA"/>
</dbReference>